<comment type="caution">
    <text evidence="2">The sequence shown here is derived from an EMBL/GenBank/DDBJ whole genome shotgun (WGS) entry which is preliminary data.</text>
</comment>
<dbReference type="OrthoDB" id="9790710at2"/>
<dbReference type="Proteomes" id="UP000245634">
    <property type="component" value="Unassembled WGS sequence"/>
</dbReference>
<proteinExistence type="predicted"/>
<gene>
    <name evidence="2" type="ORF">C7459_11124</name>
</gene>
<accession>A0A316DTM2</accession>
<reference evidence="2 3" key="1">
    <citation type="submission" date="2018-05" db="EMBL/GenBank/DDBJ databases">
        <title>Genomic Encyclopedia of Type Strains, Phase IV (KMG-IV): sequencing the most valuable type-strain genomes for metagenomic binning, comparative biology and taxonomic classification.</title>
        <authorList>
            <person name="Goeker M."/>
        </authorList>
    </citation>
    <scope>NUCLEOTIDE SEQUENCE [LARGE SCALE GENOMIC DNA]</scope>
    <source>
        <strain evidence="2 3">DSM 18773</strain>
    </source>
</reference>
<dbReference type="GO" id="GO:0016757">
    <property type="term" value="F:glycosyltransferase activity"/>
    <property type="evidence" value="ECO:0007669"/>
    <property type="project" value="InterPro"/>
</dbReference>
<dbReference type="SUPFAM" id="SSF53756">
    <property type="entry name" value="UDP-Glycosyltransferase/glycogen phosphorylase"/>
    <property type="match status" value="2"/>
</dbReference>
<sequence>MRSASEVVRIGYVDGQSRRRYERVFHDWAQSLGKQVVLVKIPPFAFMKLFGGSIQHWVECLPESLPFLSEGVERLARQYGLDAWYVNLPMIAPYLLMARNYGKLDLGFLLIAHSVGSEAWLRKWVSVAPWLTVRDVLLTGSRSVQEALLQISPQFAVAVEAPPCITVREAEVAGSDSGVQLLAVGVDEGKNIEALLDCFAGVRQQVPDAHLTLLGEFAVRMLASASVLSTTRGGGVVGMPSWAESWARTIASSFSKDIMSATMAQKLDALEAQEVERVGLHVMQMVEERGLQGAVTFRVSATEEERDRQFRGSDLLVDLSTDPGETLGFHLLQAKACGLPVVCTGWNGFGELIEDDGDGVLIDVEWSGATPQVDLNGAVQTLVRLLEDPNLRTRMAARALERAHQYDNAHVMPAVTLEVQEAQGREVSWERWTEWAHLSQIEADQEPSGALNPVEHSLFSRSDMEERCSVANAVHQLAFTPLRQLGPIYHLASLESLGWLDETPTSVLTGGTQVPLSDWYPRVRSIIGHYAGKVETDVQR</sequence>
<dbReference type="EMBL" id="QGGL01000011">
    <property type="protein sequence ID" value="PWK11231.1"/>
    <property type="molecule type" value="Genomic_DNA"/>
</dbReference>
<protein>
    <submittedName>
        <fullName evidence="2">Glycosyl transferase family 1</fullName>
    </submittedName>
</protein>
<organism evidence="2 3">
    <name type="scientific">Tumebacillus permanentifrigoris</name>
    <dbReference type="NCBI Taxonomy" id="378543"/>
    <lineage>
        <taxon>Bacteria</taxon>
        <taxon>Bacillati</taxon>
        <taxon>Bacillota</taxon>
        <taxon>Bacilli</taxon>
        <taxon>Bacillales</taxon>
        <taxon>Alicyclobacillaceae</taxon>
        <taxon>Tumebacillus</taxon>
    </lineage>
</organism>
<dbReference type="Gene3D" id="3.40.50.2000">
    <property type="entry name" value="Glycogen Phosphorylase B"/>
    <property type="match status" value="1"/>
</dbReference>
<feature type="domain" description="Glycosyl transferase family 1" evidence="1">
    <location>
        <begin position="285"/>
        <end position="399"/>
    </location>
</feature>
<dbReference type="RefSeq" id="WP_109689797.1">
    <property type="nucleotide sequence ID" value="NZ_QGGL01000011.1"/>
</dbReference>
<dbReference type="PANTHER" id="PTHR12526:SF630">
    <property type="entry name" value="GLYCOSYLTRANSFERASE"/>
    <property type="match status" value="1"/>
</dbReference>
<keyword evidence="3" id="KW-1185">Reference proteome</keyword>
<name>A0A316DTM2_9BACL</name>
<evidence type="ECO:0000313" key="3">
    <source>
        <dbReference type="Proteomes" id="UP000245634"/>
    </source>
</evidence>
<keyword evidence="2" id="KW-0808">Transferase</keyword>
<dbReference type="AlphaFoldDB" id="A0A316DTM2"/>
<evidence type="ECO:0000259" key="1">
    <source>
        <dbReference type="Pfam" id="PF00534"/>
    </source>
</evidence>
<dbReference type="Pfam" id="PF00534">
    <property type="entry name" value="Glycos_transf_1"/>
    <property type="match status" value="1"/>
</dbReference>
<dbReference type="InterPro" id="IPR001296">
    <property type="entry name" value="Glyco_trans_1"/>
</dbReference>
<evidence type="ECO:0000313" key="2">
    <source>
        <dbReference type="EMBL" id="PWK11231.1"/>
    </source>
</evidence>
<dbReference type="PANTHER" id="PTHR12526">
    <property type="entry name" value="GLYCOSYLTRANSFERASE"/>
    <property type="match status" value="1"/>
</dbReference>